<evidence type="ECO:0000256" key="4">
    <source>
        <dbReference type="ARBA" id="ARBA00022692"/>
    </source>
</evidence>
<feature type="transmembrane region" description="Helical" evidence="7">
    <location>
        <begin position="198"/>
        <end position="217"/>
    </location>
</feature>
<feature type="domain" description="VTT" evidence="8">
    <location>
        <begin position="64"/>
        <end position="189"/>
    </location>
</feature>
<evidence type="ECO:0000256" key="2">
    <source>
        <dbReference type="ARBA" id="ARBA00010792"/>
    </source>
</evidence>
<reference evidence="10" key="1">
    <citation type="submission" date="2017-04" db="EMBL/GenBank/DDBJ databases">
        <authorList>
            <person name="Varghese N."/>
            <person name="Submissions S."/>
        </authorList>
    </citation>
    <scope>NUCLEOTIDE SEQUENCE [LARGE SCALE GENOMIC DNA]</scope>
    <source>
        <strain evidence="10">VDS</strain>
    </source>
</reference>
<dbReference type="Proteomes" id="UP000193309">
    <property type="component" value="Unassembled WGS sequence"/>
</dbReference>
<evidence type="ECO:0000256" key="1">
    <source>
        <dbReference type="ARBA" id="ARBA00004651"/>
    </source>
</evidence>
<feature type="transmembrane region" description="Helical" evidence="7">
    <location>
        <begin position="85"/>
        <end position="107"/>
    </location>
</feature>
<evidence type="ECO:0000256" key="3">
    <source>
        <dbReference type="ARBA" id="ARBA00022475"/>
    </source>
</evidence>
<proteinExistence type="inferred from homology"/>
<dbReference type="PANTHER" id="PTHR42709:SF6">
    <property type="entry name" value="UNDECAPRENYL PHOSPHATE TRANSPORTER A"/>
    <property type="match status" value="1"/>
</dbReference>
<comment type="similarity">
    <text evidence="2">Belongs to the DedA family.</text>
</comment>
<dbReference type="STRING" id="1610489.SAMN06295981_0704"/>
<comment type="subcellular location">
    <subcellularLocation>
        <location evidence="1">Cell membrane</location>
        <topology evidence="1">Multi-pass membrane protein</topology>
    </subcellularLocation>
</comment>
<accession>A0A1X7IJ83</accession>
<protein>
    <submittedName>
        <fullName evidence="9">Membrane protein DedA, SNARE-associated domain</fullName>
    </submittedName>
</protein>
<gene>
    <name evidence="9" type="ORF">SAMN06295981_0704</name>
</gene>
<feature type="transmembrane region" description="Helical" evidence="7">
    <location>
        <begin position="169"/>
        <end position="192"/>
    </location>
</feature>
<keyword evidence="6 7" id="KW-0472">Membrane</keyword>
<sequence length="228" mass="25000">MALLWPTHSQEPHSRLPCPTGRAFIIVSTMTEQIITWVETLLTLPVFYPVLAALVVADSLVPAIPSEAVLTLAGSWSGARGVPDLGMIILVAVTAAVIGDNICYLAGTRLIGIVERTPEDSARGQAIAWVRENIRRNAAATIIIARFIPWARWFMTIMLGSVRYPWRWFFLYDTIGVVLWALLAVLIGYAGGWYFSDYPLLGVIVGIAVGGLVGVAIQRLQARWAGRR</sequence>
<name>A0A1X7IJ83_9CORY</name>
<keyword evidence="5 7" id="KW-1133">Transmembrane helix</keyword>
<evidence type="ECO:0000313" key="9">
    <source>
        <dbReference type="EMBL" id="SMG14958.1"/>
    </source>
</evidence>
<dbReference type="AlphaFoldDB" id="A0A1X7IJ83"/>
<dbReference type="InterPro" id="IPR032816">
    <property type="entry name" value="VTT_dom"/>
</dbReference>
<dbReference type="Pfam" id="PF09335">
    <property type="entry name" value="VTT_dom"/>
    <property type="match status" value="1"/>
</dbReference>
<evidence type="ECO:0000313" key="10">
    <source>
        <dbReference type="Proteomes" id="UP000193309"/>
    </source>
</evidence>
<keyword evidence="4 7" id="KW-0812">Transmembrane</keyword>
<evidence type="ECO:0000259" key="8">
    <source>
        <dbReference type="Pfam" id="PF09335"/>
    </source>
</evidence>
<dbReference type="InterPro" id="IPR051311">
    <property type="entry name" value="DedA_domain"/>
</dbReference>
<dbReference type="EMBL" id="FXAR01000002">
    <property type="protein sequence ID" value="SMG14958.1"/>
    <property type="molecule type" value="Genomic_DNA"/>
</dbReference>
<organism evidence="9 10">
    <name type="scientific">Corynebacterium pollutisoli</name>
    <dbReference type="NCBI Taxonomy" id="1610489"/>
    <lineage>
        <taxon>Bacteria</taxon>
        <taxon>Bacillati</taxon>
        <taxon>Actinomycetota</taxon>
        <taxon>Actinomycetes</taxon>
        <taxon>Mycobacteriales</taxon>
        <taxon>Corynebacteriaceae</taxon>
        <taxon>Corynebacterium</taxon>
    </lineage>
</organism>
<dbReference type="PANTHER" id="PTHR42709">
    <property type="entry name" value="ALKALINE PHOSPHATASE LIKE PROTEIN"/>
    <property type="match status" value="1"/>
</dbReference>
<evidence type="ECO:0000256" key="5">
    <source>
        <dbReference type="ARBA" id="ARBA00022989"/>
    </source>
</evidence>
<keyword evidence="3" id="KW-1003">Cell membrane</keyword>
<evidence type="ECO:0000256" key="6">
    <source>
        <dbReference type="ARBA" id="ARBA00023136"/>
    </source>
</evidence>
<dbReference type="GO" id="GO:0005886">
    <property type="term" value="C:plasma membrane"/>
    <property type="evidence" value="ECO:0007669"/>
    <property type="project" value="UniProtKB-SubCell"/>
</dbReference>
<keyword evidence="10" id="KW-1185">Reference proteome</keyword>
<evidence type="ECO:0000256" key="7">
    <source>
        <dbReference type="SAM" id="Phobius"/>
    </source>
</evidence>